<name>A0ABQ6WBS3_9EURO</name>
<keyword evidence="3" id="KW-1185">Reference proteome</keyword>
<dbReference type="PANTHER" id="PTHR34598">
    <property type="entry name" value="BLL6449 PROTEIN"/>
    <property type="match status" value="1"/>
</dbReference>
<dbReference type="InterPro" id="IPR044053">
    <property type="entry name" value="AsaB-like"/>
</dbReference>
<evidence type="ECO:0000313" key="2">
    <source>
        <dbReference type="EMBL" id="KAE8414599.1"/>
    </source>
</evidence>
<gene>
    <name evidence="2" type="ORF">BDV36DRAFT_239050</name>
</gene>
<dbReference type="PANTHER" id="PTHR34598:SF3">
    <property type="entry name" value="OXIDOREDUCTASE AN1597"/>
    <property type="match status" value="1"/>
</dbReference>
<accession>A0ABQ6WBS3</accession>
<dbReference type="EMBL" id="ML735782">
    <property type="protein sequence ID" value="KAE8414599.1"/>
    <property type="molecule type" value="Genomic_DNA"/>
</dbReference>
<comment type="similarity">
    <text evidence="1">Belongs to the asaB hydroxylase/desaturase family.</text>
</comment>
<sequence length="308" mass="35707">MDPRILFTFLSQNKVETISGSNLLDFFFFVRLMAIHMDLPVTTGDIFFARPGSWPEHEKPYTLLYDPTEDVPLSNFKVSDIQPVPIRDMRPKKETLSIHREGFIFADFESQLTYEDYFDESKLRSVLAEEIRQLLIDRLGVKACFIHECVFRRRDSGPSADGNVGSPVPEAHTDYTLNYAHKLIGELARSDADLIRTRKFQMINVWKPLRGPLRDWPLALCDYSTLNRDDLVPVDEVHREGILESHSIQYNPSQKWYYLSDQTPNEVLIFRSVDSVIYGEVPHAAFCDPRYPNESPRESVELRVLVVY</sequence>
<protein>
    <recommendedName>
        <fullName evidence="4">CmcJ-like methyltransferase</fullName>
    </recommendedName>
</protein>
<proteinExistence type="inferred from homology"/>
<evidence type="ECO:0008006" key="4">
    <source>
        <dbReference type="Google" id="ProtNLM"/>
    </source>
</evidence>
<evidence type="ECO:0000313" key="3">
    <source>
        <dbReference type="Proteomes" id="UP000325395"/>
    </source>
</evidence>
<dbReference type="Proteomes" id="UP000325395">
    <property type="component" value="Unassembled WGS sequence"/>
</dbReference>
<organism evidence="2 3">
    <name type="scientific">Aspergillus pseudocaelatus</name>
    <dbReference type="NCBI Taxonomy" id="1825620"/>
    <lineage>
        <taxon>Eukaryota</taxon>
        <taxon>Fungi</taxon>
        <taxon>Dikarya</taxon>
        <taxon>Ascomycota</taxon>
        <taxon>Pezizomycotina</taxon>
        <taxon>Eurotiomycetes</taxon>
        <taxon>Eurotiomycetidae</taxon>
        <taxon>Eurotiales</taxon>
        <taxon>Aspergillaceae</taxon>
        <taxon>Aspergillus</taxon>
        <taxon>Aspergillus subgen. Circumdati</taxon>
    </lineage>
</organism>
<dbReference type="NCBIfam" id="NF041278">
    <property type="entry name" value="CmcJ_NvfI_EfuI"/>
    <property type="match status" value="1"/>
</dbReference>
<reference evidence="2 3" key="1">
    <citation type="submission" date="2019-04" db="EMBL/GenBank/DDBJ databases">
        <authorList>
            <consortium name="DOE Joint Genome Institute"/>
            <person name="Mondo S."/>
            <person name="Kjaerbolling I."/>
            <person name="Vesth T."/>
            <person name="Frisvad J.C."/>
            <person name="Nybo J.L."/>
            <person name="Theobald S."/>
            <person name="Kildgaard S."/>
            <person name="Isbrandt T."/>
            <person name="Kuo A."/>
            <person name="Sato A."/>
            <person name="Lyhne E.K."/>
            <person name="Kogle M.E."/>
            <person name="Wiebenga A."/>
            <person name="Kun R.S."/>
            <person name="Lubbers R.J."/>
            <person name="Makela M.R."/>
            <person name="Barry K."/>
            <person name="Chovatia M."/>
            <person name="Clum A."/>
            <person name="Daum C."/>
            <person name="Haridas S."/>
            <person name="He G."/>
            <person name="LaButti K."/>
            <person name="Lipzen A."/>
            <person name="Riley R."/>
            <person name="Salamov A."/>
            <person name="Simmons B.A."/>
            <person name="Magnuson J.K."/>
            <person name="Henrissat B."/>
            <person name="Mortensen U.H."/>
            <person name="Larsen T.O."/>
            <person name="Devries R.P."/>
            <person name="Grigoriev I.V."/>
            <person name="Machida M."/>
            <person name="Baker S.E."/>
            <person name="Andersen M.R."/>
            <person name="Cantor M.N."/>
            <person name="Hua S.X."/>
        </authorList>
    </citation>
    <scope>NUCLEOTIDE SEQUENCE [LARGE SCALE GENOMIC DNA]</scope>
    <source>
        <strain evidence="2 3">CBS 117616</strain>
    </source>
</reference>
<evidence type="ECO:0000256" key="1">
    <source>
        <dbReference type="ARBA" id="ARBA00023604"/>
    </source>
</evidence>